<feature type="signal peptide" evidence="1">
    <location>
        <begin position="1"/>
        <end position="16"/>
    </location>
</feature>
<keyword evidence="2" id="KW-0560">Oxidoreductase</keyword>
<name>A0A1F8A0W6_9EURO</name>
<accession>A0A1F8A0W6</accession>
<dbReference type="OrthoDB" id="10029320at2759"/>
<dbReference type="GO" id="GO:0004497">
    <property type="term" value="F:monooxygenase activity"/>
    <property type="evidence" value="ECO:0007669"/>
    <property type="project" value="UniProtKB-KW"/>
</dbReference>
<keyword evidence="1" id="KW-0732">Signal</keyword>
<dbReference type="STRING" id="109264.A0A1F8A0W6"/>
<dbReference type="GeneID" id="34448943"/>
<keyword evidence="3" id="KW-1185">Reference proteome</keyword>
<reference evidence="2 3" key="1">
    <citation type="journal article" date="2016" name="Genome Biol. Evol.">
        <title>Draft genome sequence of an aflatoxigenic Aspergillus species, A. bombycis.</title>
        <authorList>
            <person name="Moore G.G."/>
            <person name="Mack B.M."/>
            <person name="Beltz S.B."/>
            <person name="Gilbert M.K."/>
        </authorList>
    </citation>
    <scope>NUCLEOTIDE SEQUENCE [LARGE SCALE GENOMIC DNA]</scope>
    <source>
        <strain evidence="3">NRRL 26010</strain>
    </source>
</reference>
<dbReference type="RefSeq" id="XP_022389073.1">
    <property type="nucleotide sequence ID" value="XM_022532682.1"/>
</dbReference>
<evidence type="ECO:0000313" key="3">
    <source>
        <dbReference type="Proteomes" id="UP000179179"/>
    </source>
</evidence>
<dbReference type="EMBL" id="LYCR01000043">
    <property type="protein sequence ID" value="OGM45356.1"/>
    <property type="molecule type" value="Genomic_DNA"/>
</dbReference>
<keyword evidence="2" id="KW-0503">Monooxygenase</keyword>
<evidence type="ECO:0000313" key="2">
    <source>
        <dbReference type="EMBL" id="OGM45356.1"/>
    </source>
</evidence>
<dbReference type="Proteomes" id="UP000179179">
    <property type="component" value="Unassembled WGS sequence"/>
</dbReference>
<sequence>MAFLGIKITLAMVVRAFDFESQYEAWDRENPGSGAVRTMFGERAYLVAKGAAHPAQGYPCKVRLAHPSQDKNKKRIPYYQP</sequence>
<comment type="caution">
    <text evidence="2">The sequence shown here is derived from an EMBL/GenBank/DDBJ whole genome shotgun (WGS) entry which is preliminary data.</text>
</comment>
<protein>
    <submittedName>
        <fullName evidence="2">Sterigmatocystin biosynthesis P450 monooxygenase stcS</fullName>
    </submittedName>
</protein>
<feature type="chain" id="PRO_5009534360" evidence="1">
    <location>
        <begin position="17"/>
        <end position="81"/>
    </location>
</feature>
<dbReference type="AlphaFoldDB" id="A0A1F8A0W6"/>
<gene>
    <name evidence="2" type="ORF">ABOM_005553</name>
</gene>
<organism evidence="2 3">
    <name type="scientific">Aspergillus bombycis</name>
    <dbReference type="NCBI Taxonomy" id="109264"/>
    <lineage>
        <taxon>Eukaryota</taxon>
        <taxon>Fungi</taxon>
        <taxon>Dikarya</taxon>
        <taxon>Ascomycota</taxon>
        <taxon>Pezizomycotina</taxon>
        <taxon>Eurotiomycetes</taxon>
        <taxon>Eurotiomycetidae</taxon>
        <taxon>Eurotiales</taxon>
        <taxon>Aspergillaceae</taxon>
        <taxon>Aspergillus</taxon>
    </lineage>
</organism>
<proteinExistence type="predicted"/>
<evidence type="ECO:0000256" key="1">
    <source>
        <dbReference type="SAM" id="SignalP"/>
    </source>
</evidence>